<keyword evidence="2" id="KW-1185">Reference proteome</keyword>
<proteinExistence type="predicted"/>
<dbReference type="AlphaFoldDB" id="A0A1V9G4N6"/>
<accession>A0A1V9G4N6</accession>
<dbReference type="EMBL" id="LVYD01000024">
    <property type="protein sequence ID" value="OQP65426.1"/>
    <property type="molecule type" value="Genomic_DNA"/>
</dbReference>
<name>A0A1V9G4N6_9BACT</name>
<dbReference type="Proteomes" id="UP000192796">
    <property type="component" value="Unassembled WGS sequence"/>
</dbReference>
<gene>
    <name evidence="1" type="ORF">A3860_17330</name>
</gene>
<comment type="caution">
    <text evidence="1">The sequence shown here is derived from an EMBL/GenBank/DDBJ whole genome shotgun (WGS) entry which is preliminary data.</text>
</comment>
<reference evidence="1 2" key="1">
    <citation type="submission" date="2016-03" db="EMBL/GenBank/DDBJ databases">
        <title>Niastella vici sp. nov., isolated from farmland soil.</title>
        <authorList>
            <person name="Chen L."/>
            <person name="Wang D."/>
            <person name="Yang S."/>
            <person name="Wang G."/>
        </authorList>
    </citation>
    <scope>NUCLEOTIDE SEQUENCE [LARGE SCALE GENOMIC DNA]</scope>
    <source>
        <strain evidence="1 2">DJ57</strain>
    </source>
</reference>
<organism evidence="1 2">
    <name type="scientific">Niastella vici</name>
    <dbReference type="NCBI Taxonomy" id="1703345"/>
    <lineage>
        <taxon>Bacteria</taxon>
        <taxon>Pseudomonadati</taxon>
        <taxon>Bacteroidota</taxon>
        <taxon>Chitinophagia</taxon>
        <taxon>Chitinophagales</taxon>
        <taxon>Chitinophagaceae</taxon>
        <taxon>Niastella</taxon>
    </lineage>
</organism>
<evidence type="ECO:0000313" key="1">
    <source>
        <dbReference type="EMBL" id="OQP65426.1"/>
    </source>
</evidence>
<protein>
    <submittedName>
        <fullName evidence="1">Uncharacterized protein</fullName>
    </submittedName>
</protein>
<sequence>MQDRNGADVLKQMNKIFEDILKPESTEEHLPYELTQELRTKRKQSHRQKFILCQIKTQFSKDS</sequence>
<evidence type="ECO:0000313" key="2">
    <source>
        <dbReference type="Proteomes" id="UP000192796"/>
    </source>
</evidence>